<name>A0AC60QQI2_IXOPE</name>
<dbReference type="EMBL" id="JABSTQ010005320">
    <property type="protein sequence ID" value="KAG0439599.1"/>
    <property type="molecule type" value="Genomic_DNA"/>
</dbReference>
<proteinExistence type="predicted"/>
<comment type="caution">
    <text evidence="1">The sequence shown here is derived from an EMBL/GenBank/DDBJ whole genome shotgun (WGS) entry which is preliminary data.</text>
</comment>
<reference evidence="1 2" key="1">
    <citation type="journal article" date="2020" name="Cell">
        <title>Large-Scale Comparative Analyses of Tick Genomes Elucidate Their Genetic Diversity and Vector Capacities.</title>
        <authorList>
            <consortium name="Tick Genome and Microbiome Consortium (TIGMIC)"/>
            <person name="Jia N."/>
            <person name="Wang J."/>
            <person name="Shi W."/>
            <person name="Du L."/>
            <person name="Sun Y."/>
            <person name="Zhan W."/>
            <person name="Jiang J.F."/>
            <person name="Wang Q."/>
            <person name="Zhang B."/>
            <person name="Ji P."/>
            <person name="Bell-Sakyi L."/>
            <person name="Cui X.M."/>
            <person name="Yuan T.T."/>
            <person name="Jiang B.G."/>
            <person name="Yang W.F."/>
            <person name="Lam T.T."/>
            <person name="Chang Q.C."/>
            <person name="Ding S.J."/>
            <person name="Wang X.J."/>
            <person name="Zhu J.G."/>
            <person name="Ruan X.D."/>
            <person name="Zhao L."/>
            <person name="Wei J.T."/>
            <person name="Ye R.Z."/>
            <person name="Que T.C."/>
            <person name="Du C.H."/>
            <person name="Zhou Y.H."/>
            <person name="Cheng J.X."/>
            <person name="Dai P.F."/>
            <person name="Guo W.B."/>
            <person name="Han X.H."/>
            <person name="Huang E.J."/>
            <person name="Li L.F."/>
            <person name="Wei W."/>
            <person name="Gao Y.C."/>
            <person name="Liu J.Z."/>
            <person name="Shao H.Z."/>
            <person name="Wang X."/>
            <person name="Wang C.C."/>
            <person name="Yang T.C."/>
            <person name="Huo Q.B."/>
            <person name="Li W."/>
            <person name="Chen H.Y."/>
            <person name="Chen S.E."/>
            <person name="Zhou L.G."/>
            <person name="Ni X.B."/>
            <person name="Tian J.H."/>
            <person name="Sheng Y."/>
            <person name="Liu T."/>
            <person name="Pan Y.S."/>
            <person name="Xia L.Y."/>
            <person name="Li J."/>
            <person name="Zhao F."/>
            <person name="Cao W.C."/>
        </authorList>
    </citation>
    <scope>NUCLEOTIDE SEQUENCE [LARGE SCALE GENOMIC DNA]</scope>
    <source>
        <strain evidence="1">Iper-2018</strain>
    </source>
</reference>
<keyword evidence="2" id="KW-1185">Reference proteome</keyword>
<gene>
    <name evidence="1" type="ORF">HPB47_016591</name>
</gene>
<organism evidence="1 2">
    <name type="scientific">Ixodes persulcatus</name>
    <name type="common">Taiga tick</name>
    <dbReference type="NCBI Taxonomy" id="34615"/>
    <lineage>
        <taxon>Eukaryota</taxon>
        <taxon>Metazoa</taxon>
        <taxon>Ecdysozoa</taxon>
        <taxon>Arthropoda</taxon>
        <taxon>Chelicerata</taxon>
        <taxon>Arachnida</taxon>
        <taxon>Acari</taxon>
        <taxon>Parasitiformes</taxon>
        <taxon>Ixodida</taxon>
        <taxon>Ixodoidea</taxon>
        <taxon>Ixodidae</taxon>
        <taxon>Ixodinae</taxon>
        <taxon>Ixodes</taxon>
    </lineage>
</organism>
<accession>A0AC60QQI2</accession>
<sequence>MDVSGTPCGPLAVMGDPFQGGGNATHYLHEGTKTSVRVDSKGNVVMHQTKQLQAHCTSTVDGFSSVLYYCSVILIPWNYKGSEVNIHGAIDVAGLHNASWDASHIDMHLDGGTEPFMEFSFMLKRKYETSWDRPTAAVVITTLIIFWLPSSPPKITLGGVSLLLTTFLIDSVTKEFTGFKQRASHRCVPPFTGWFQDFVDRDCMTNPKGLCKDVK</sequence>
<protein>
    <submittedName>
        <fullName evidence="1">Uncharacterized protein</fullName>
    </submittedName>
</protein>
<evidence type="ECO:0000313" key="1">
    <source>
        <dbReference type="EMBL" id="KAG0439599.1"/>
    </source>
</evidence>
<evidence type="ECO:0000313" key="2">
    <source>
        <dbReference type="Proteomes" id="UP000805193"/>
    </source>
</evidence>
<dbReference type="Proteomes" id="UP000805193">
    <property type="component" value="Unassembled WGS sequence"/>
</dbReference>